<dbReference type="AlphaFoldDB" id="A0A3A9Y1H1"/>
<keyword evidence="2" id="KW-0472">Membrane</keyword>
<feature type="region of interest" description="Disordered" evidence="1">
    <location>
        <begin position="136"/>
        <end position="162"/>
    </location>
</feature>
<keyword evidence="2" id="KW-0812">Transmembrane</keyword>
<organism evidence="3 4">
    <name type="scientific">Micromonospora musae</name>
    <dbReference type="NCBI Taxonomy" id="1894970"/>
    <lineage>
        <taxon>Bacteria</taxon>
        <taxon>Bacillati</taxon>
        <taxon>Actinomycetota</taxon>
        <taxon>Actinomycetes</taxon>
        <taxon>Micromonosporales</taxon>
        <taxon>Micromonosporaceae</taxon>
        <taxon>Micromonospora</taxon>
    </lineage>
</organism>
<feature type="transmembrane region" description="Helical" evidence="2">
    <location>
        <begin position="66"/>
        <end position="84"/>
    </location>
</feature>
<feature type="transmembrane region" description="Helical" evidence="2">
    <location>
        <begin position="91"/>
        <end position="107"/>
    </location>
</feature>
<sequence length="531" mass="55214">MTTAESQEARTGPSGWLGRAWRGFRRWRRQRPFWGGLFTMLAGLVIFGSTQMSLNGLVFKMGPTGFLTWLIPAILITCGLLFWFSPAQRTFYAVVAAITAVYSLIGVNLGGFFLGLLLGMVGSALGFAWVPSKTPAAPTKVEEPSEAEAGHDREAGTEPADVDDAALVDELMPRQRDEEPTGVLADVPPPPRNPLREPAPAEPSAKSDAEAGQGLDVDPQPPAGGRHRGPKTYAILLVVTVSAAAGLVGFRSVEPAAAAPACPRPTATAEPTVKPTASGSPSPSTSSAAPAPDEPSDGNLLTDLVDGITGLLTGDDSDDPDESREASPSTATRPGAGAASTPTRAASPGAPSAQPGKPARDTCATPAPGRPKPVEVGKPLPRVATDPDVPKVAAKPGKLTGSKQTMTGLHFAGIAELDTADGKLKTLMFTMDKAVTNDFVLKVGGPRGKTVRYVTEQLIVKGEVAFYATRYVGRLAGVKVTLTPDLPFPDGIPVTSPVPITFTDVEVDLAYIACDTLTAKKPAGPLHIDLA</sequence>
<feature type="compositionally biased region" description="Basic and acidic residues" evidence="1">
    <location>
        <begin position="140"/>
        <end position="156"/>
    </location>
</feature>
<reference evidence="3 4" key="1">
    <citation type="submission" date="2018-09" db="EMBL/GenBank/DDBJ databases">
        <title>Micromonospora sp. nov. MS1-9, isolated from a root of Musa sp.</title>
        <authorList>
            <person name="Kuncharoen N."/>
            <person name="Kudo T."/>
            <person name="Ohkuma M."/>
            <person name="Yuki M."/>
            <person name="Tanasupawat S."/>
        </authorList>
    </citation>
    <scope>NUCLEOTIDE SEQUENCE [LARGE SCALE GENOMIC DNA]</scope>
    <source>
        <strain evidence="3 4">MS1-9</strain>
    </source>
</reference>
<feature type="compositionally biased region" description="Low complexity" evidence="1">
    <location>
        <begin position="345"/>
        <end position="357"/>
    </location>
</feature>
<gene>
    <name evidence="3" type="ORF">D7044_16575</name>
</gene>
<evidence type="ECO:0000313" key="3">
    <source>
        <dbReference type="EMBL" id="RKN30902.1"/>
    </source>
</evidence>
<evidence type="ECO:0000256" key="1">
    <source>
        <dbReference type="SAM" id="MobiDB-lite"/>
    </source>
</evidence>
<name>A0A3A9Y1H1_9ACTN</name>
<protein>
    <submittedName>
        <fullName evidence="3">Uncharacterized protein</fullName>
    </submittedName>
</protein>
<keyword evidence="2" id="KW-1133">Transmembrane helix</keyword>
<feature type="region of interest" description="Disordered" evidence="1">
    <location>
        <begin position="257"/>
        <end position="401"/>
    </location>
</feature>
<feature type="region of interest" description="Disordered" evidence="1">
    <location>
        <begin position="174"/>
        <end position="228"/>
    </location>
</feature>
<dbReference type="InterPro" id="IPR046096">
    <property type="entry name" value="DUF6114"/>
</dbReference>
<evidence type="ECO:0000313" key="4">
    <source>
        <dbReference type="Proteomes" id="UP000275865"/>
    </source>
</evidence>
<dbReference type="Proteomes" id="UP000275865">
    <property type="component" value="Unassembled WGS sequence"/>
</dbReference>
<dbReference type="RefSeq" id="WP_120689469.1">
    <property type="nucleotide sequence ID" value="NZ_RAZT01000008.1"/>
</dbReference>
<feature type="compositionally biased region" description="Low complexity" evidence="1">
    <location>
        <begin position="257"/>
        <end position="291"/>
    </location>
</feature>
<dbReference type="Pfam" id="PF19609">
    <property type="entry name" value="DUF6114"/>
    <property type="match status" value="1"/>
</dbReference>
<accession>A0A3A9Y1H1</accession>
<comment type="caution">
    <text evidence="3">The sequence shown here is derived from an EMBL/GenBank/DDBJ whole genome shotgun (WGS) entry which is preliminary data.</text>
</comment>
<evidence type="ECO:0000256" key="2">
    <source>
        <dbReference type="SAM" id="Phobius"/>
    </source>
</evidence>
<feature type="transmembrane region" description="Helical" evidence="2">
    <location>
        <begin position="32"/>
        <end position="54"/>
    </location>
</feature>
<dbReference type="EMBL" id="RAZT01000008">
    <property type="protein sequence ID" value="RKN30902.1"/>
    <property type="molecule type" value="Genomic_DNA"/>
</dbReference>
<proteinExistence type="predicted"/>